<dbReference type="Gene3D" id="3.40.50.720">
    <property type="entry name" value="NAD(P)-binding Rossmann-like Domain"/>
    <property type="match status" value="1"/>
</dbReference>
<evidence type="ECO:0000256" key="1">
    <source>
        <dbReference type="ARBA" id="ARBA00006484"/>
    </source>
</evidence>
<dbReference type="FunFam" id="3.40.50.720:FF:000084">
    <property type="entry name" value="Short-chain dehydrogenase reductase"/>
    <property type="match status" value="1"/>
</dbReference>
<dbReference type="InterPro" id="IPR002347">
    <property type="entry name" value="SDR_fam"/>
</dbReference>
<reference evidence="3 4" key="1">
    <citation type="submission" date="2019-10" db="EMBL/GenBank/DDBJ databases">
        <title>Bifidobacterium from non-human primates.</title>
        <authorList>
            <person name="Modesto M."/>
        </authorList>
    </citation>
    <scope>NUCLEOTIDE SEQUENCE [LARGE SCALE GENOMIC DNA]</scope>
    <source>
        <strain evidence="3 4">TREM</strain>
    </source>
</reference>
<evidence type="ECO:0000313" key="3">
    <source>
        <dbReference type="EMBL" id="NEG72833.1"/>
    </source>
</evidence>
<comment type="caution">
    <text evidence="3">The sequence shown here is derived from an EMBL/GenBank/DDBJ whole genome shotgun (WGS) entry which is preliminary data.</text>
</comment>
<dbReference type="PRINTS" id="PR00080">
    <property type="entry name" value="SDRFAMILY"/>
</dbReference>
<dbReference type="PANTHER" id="PTHR43008:SF14">
    <property type="entry name" value="DEHYDROGENASE ARBD, PUTATIVE-RELATED"/>
    <property type="match status" value="1"/>
</dbReference>
<gene>
    <name evidence="3" type="ORF">GFD24_11600</name>
</gene>
<accession>A0A7K3TGH3</accession>
<sequence>MTATMPSRPRNEVVHRTEEPMADATIFDQYPLDQWKEPSHRIMDRFSLQGKKGFVTGGAGGLGRNVAAAWAEAGADVAIVDLPRTKETLEPLAAELSARYGVTVVPLYCDVSDREQVDALKTSLVDTLGTVDVAFINAGVNVPGDDADEPYEVWRKTIDINLTGAYLTAQIAQHIMREHGHGGSLVFTSSLSAHNANFIAGGPSPVAAYGASKAGIYEYARYLAAALAPYGIRSNAISPGYVWSGIFEGRIVPEAHDMMTAPVPMRRFGTNEEIATAVLFLASDASSYVTGTNLQVDGGYSVY</sequence>
<protein>
    <submittedName>
        <fullName evidence="3">SDR family oxidoreductase</fullName>
    </submittedName>
</protein>
<dbReference type="InterPro" id="IPR036291">
    <property type="entry name" value="NAD(P)-bd_dom_sf"/>
</dbReference>
<dbReference type="GO" id="GO:0050664">
    <property type="term" value="F:oxidoreductase activity, acting on NAD(P)H, oxygen as acceptor"/>
    <property type="evidence" value="ECO:0007669"/>
    <property type="project" value="TreeGrafter"/>
</dbReference>
<organism evidence="3 4">
    <name type="scientific">Bifidobacterium ramosum</name>
    <dbReference type="NCBI Taxonomy" id="1798158"/>
    <lineage>
        <taxon>Bacteria</taxon>
        <taxon>Bacillati</taxon>
        <taxon>Actinomycetota</taxon>
        <taxon>Actinomycetes</taxon>
        <taxon>Bifidobacteriales</taxon>
        <taxon>Bifidobacteriaceae</taxon>
        <taxon>Bifidobacterium</taxon>
    </lineage>
</organism>
<keyword evidence="2" id="KW-0560">Oxidoreductase</keyword>
<dbReference type="Proteomes" id="UP000469943">
    <property type="component" value="Unassembled WGS sequence"/>
</dbReference>
<dbReference type="PANTHER" id="PTHR43008">
    <property type="entry name" value="BENZIL REDUCTASE"/>
    <property type="match status" value="1"/>
</dbReference>
<name>A0A7K3TGH3_9BIFI</name>
<evidence type="ECO:0000313" key="4">
    <source>
        <dbReference type="Proteomes" id="UP000469943"/>
    </source>
</evidence>
<dbReference type="EMBL" id="WHZX01000019">
    <property type="protein sequence ID" value="NEG72833.1"/>
    <property type="molecule type" value="Genomic_DNA"/>
</dbReference>
<dbReference type="Pfam" id="PF13561">
    <property type="entry name" value="adh_short_C2"/>
    <property type="match status" value="1"/>
</dbReference>
<evidence type="ECO:0000256" key="2">
    <source>
        <dbReference type="ARBA" id="ARBA00023002"/>
    </source>
</evidence>
<dbReference type="PRINTS" id="PR00081">
    <property type="entry name" value="GDHRDH"/>
</dbReference>
<comment type="similarity">
    <text evidence="1">Belongs to the short-chain dehydrogenases/reductases (SDR) family.</text>
</comment>
<dbReference type="SUPFAM" id="SSF51735">
    <property type="entry name" value="NAD(P)-binding Rossmann-fold domains"/>
    <property type="match status" value="1"/>
</dbReference>
<proteinExistence type="inferred from homology"/>
<dbReference type="OrthoDB" id="286404at2"/>
<dbReference type="AlphaFoldDB" id="A0A7K3TGH3"/>